<proteinExistence type="predicted"/>
<dbReference type="Proteomes" id="UP000481739">
    <property type="component" value="Unassembled WGS sequence"/>
</dbReference>
<reference evidence="2 3" key="1">
    <citation type="journal article" date="2019" name="Nature">
        <title>A new antibiotic selectively kills Gram-negative pathogens.</title>
        <authorList>
            <person name="Imai Y."/>
            <person name="Meyer K.J."/>
            <person name="Iinishi A."/>
            <person name="Favre-Godal Q."/>
            <person name="Green R."/>
            <person name="Manuse S."/>
            <person name="Caboni M."/>
            <person name="Mori M."/>
            <person name="Niles S."/>
            <person name="Ghiglieri M."/>
            <person name="Honrao C."/>
            <person name="Ma X."/>
            <person name="Guo J.J."/>
            <person name="Makriyannis A."/>
            <person name="Linares-Otoya L."/>
            <person name="Boehringer N."/>
            <person name="Wuisan Z.G."/>
            <person name="Kaur H."/>
            <person name="Wu R."/>
            <person name="Mateus A."/>
            <person name="Typas A."/>
            <person name="Savitski M.M."/>
            <person name="Espinoza J.L."/>
            <person name="O'Rourke A."/>
            <person name="Nelson K.E."/>
            <person name="Hiller S."/>
            <person name="Noinaj N."/>
            <person name="Schaeberle T.F."/>
            <person name="D'Onofrio A."/>
            <person name="Lewis K."/>
        </authorList>
    </citation>
    <scope>NUCLEOTIDE SEQUENCE [LARGE SCALE GENOMIC DNA]</scope>
    <source>
        <strain evidence="2 3">HGB 1456</strain>
    </source>
</reference>
<accession>A0A7C9KQ35</accession>
<gene>
    <name evidence="2" type="ORF">GEA64_04770</name>
</gene>
<organism evidence="2 3">
    <name type="scientific">Photorhabdus khanii</name>
    <dbReference type="NCBI Taxonomy" id="1004150"/>
    <lineage>
        <taxon>Bacteria</taxon>
        <taxon>Pseudomonadati</taxon>
        <taxon>Pseudomonadota</taxon>
        <taxon>Gammaproteobacteria</taxon>
        <taxon>Enterobacterales</taxon>
        <taxon>Morganellaceae</taxon>
        <taxon>Photorhabdus</taxon>
    </lineage>
</organism>
<sequence length="291" mass="33227">MKLRTQDIRLFNLVFESDPGWIMDFSNRTLAEFFDEELNIDINDEHYQEDGTSKAKRVRCLLKKADRGIVLRILGKLWEYKLQRHPDAADASSADYLALIARLTGVSDKAASGDVPGPAWNIDYRVLTAEMDAMKGLSPHERGFRFEAWLSELFHTFKLAPRKSFRNTGEQIDGSFRLNDEFYLLEAKWHQNRTPAADLHVFEGKLGTKAMWTRGVFISWMGFTKEGMTAFGKGKRVICVSGYDLYHSLKGGIPFPLLLEAKLRHAAETGEPFAEFDRLYMITSLFPAMKA</sequence>
<dbReference type="SUPFAM" id="SSF52980">
    <property type="entry name" value="Restriction endonuclease-like"/>
    <property type="match status" value="1"/>
</dbReference>
<dbReference type="RefSeq" id="WP_152962126.1">
    <property type="nucleotide sequence ID" value="NZ_CAWOZU010000011.1"/>
</dbReference>
<feature type="domain" description="Restriction endonuclease type IV Mrr" evidence="1">
    <location>
        <begin position="143"/>
        <end position="247"/>
    </location>
</feature>
<dbReference type="InterPro" id="IPR007560">
    <property type="entry name" value="Restrct_endonuc_IV_Mrr"/>
</dbReference>
<dbReference type="InterPro" id="IPR011335">
    <property type="entry name" value="Restrct_endonuc-II-like"/>
</dbReference>
<evidence type="ECO:0000313" key="2">
    <source>
        <dbReference type="EMBL" id="MQL47346.1"/>
    </source>
</evidence>
<comment type="caution">
    <text evidence="2">The sequence shown here is derived from an EMBL/GenBank/DDBJ whole genome shotgun (WGS) entry which is preliminary data.</text>
</comment>
<protein>
    <submittedName>
        <fullName evidence="2">DUF3644 domain-containing protein</fullName>
    </submittedName>
</protein>
<dbReference type="AlphaFoldDB" id="A0A7C9KQ35"/>
<dbReference type="GO" id="GO:0004519">
    <property type="term" value="F:endonuclease activity"/>
    <property type="evidence" value="ECO:0007669"/>
    <property type="project" value="InterPro"/>
</dbReference>
<dbReference type="Pfam" id="PF04471">
    <property type="entry name" value="Mrr_cat"/>
    <property type="match status" value="1"/>
</dbReference>
<evidence type="ECO:0000259" key="1">
    <source>
        <dbReference type="Pfam" id="PF04471"/>
    </source>
</evidence>
<dbReference type="EMBL" id="WHZZ01000001">
    <property type="protein sequence ID" value="MQL47346.1"/>
    <property type="molecule type" value="Genomic_DNA"/>
</dbReference>
<name>A0A7C9KQ35_9GAMM</name>
<dbReference type="GO" id="GO:0003677">
    <property type="term" value="F:DNA binding"/>
    <property type="evidence" value="ECO:0007669"/>
    <property type="project" value="InterPro"/>
</dbReference>
<dbReference type="GO" id="GO:0009307">
    <property type="term" value="P:DNA restriction-modification system"/>
    <property type="evidence" value="ECO:0007669"/>
    <property type="project" value="InterPro"/>
</dbReference>
<evidence type="ECO:0000313" key="3">
    <source>
        <dbReference type="Proteomes" id="UP000481739"/>
    </source>
</evidence>